<proteinExistence type="predicted"/>
<sequence>MSLRLPVTPYDPLTAGLSCSFPGVSVCVAVNGSFALPAPSRARHKPLSASNSNLPSGNSPAGGRTRYCQHASGESQGQNQRARRRRCSEAPGNSTPLIDVPCCRERAARHWPLLTTYSPTALRYPLCERTRFTLFLDVGLEATSLWNSRDRDAADRHAANAVNSIS</sequence>
<name>A0A5C3NM01_9APHY</name>
<feature type="region of interest" description="Disordered" evidence="1">
    <location>
        <begin position="40"/>
        <end position="91"/>
    </location>
</feature>
<reference evidence="2 3" key="1">
    <citation type="journal article" date="2019" name="Nat. Ecol. Evol.">
        <title>Megaphylogeny resolves global patterns of mushroom evolution.</title>
        <authorList>
            <person name="Varga T."/>
            <person name="Krizsan K."/>
            <person name="Foldi C."/>
            <person name="Dima B."/>
            <person name="Sanchez-Garcia M."/>
            <person name="Sanchez-Ramirez S."/>
            <person name="Szollosi G.J."/>
            <person name="Szarkandi J.G."/>
            <person name="Papp V."/>
            <person name="Albert L."/>
            <person name="Andreopoulos W."/>
            <person name="Angelini C."/>
            <person name="Antonin V."/>
            <person name="Barry K.W."/>
            <person name="Bougher N.L."/>
            <person name="Buchanan P."/>
            <person name="Buyck B."/>
            <person name="Bense V."/>
            <person name="Catcheside P."/>
            <person name="Chovatia M."/>
            <person name="Cooper J."/>
            <person name="Damon W."/>
            <person name="Desjardin D."/>
            <person name="Finy P."/>
            <person name="Geml J."/>
            <person name="Haridas S."/>
            <person name="Hughes K."/>
            <person name="Justo A."/>
            <person name="Karasinski D."/>
            <person name="Kautmanova I."/>
            <person name="Kiss B."/>
            <person name="Kocsube S."/>
            <person name="Kotiranta H."/>
            <person name="LaButti K.M."/>
            <person name="Lechner B.E."/>
            <person name="Liimatainen K."/>
            <person name="Lipzen A."/>
            <person name="Lukacs Z."/>
            <person name="Mihaltcheva S."/>
            <person name="Morgado L.N."/>
            <person name="Niskanen T."/>
            <person name="Noordeloos M.E."/>
            <person name="Ohm R.A."/>
            <person name="Ortiz-Santana B."/>
            <person name="Ovrebo C."/>
            <person name="Racz N."/>
            <person name="Riley R."/>
            <person name="Savchenko A."/>
            <person name="Shiryaev A."/>
            <person name="Soop K."/>
            <person name="Spirin V."/>
            <person name="Szebenyi C."/>
            <person name="Tomsovsky M."/>
            <person name="Tulloss R.E."/>
            <person name="Uehling J."/>
            <person name="Grigoriev I.V."/>
            <person name="Vagvolgyi C."/>
            <person name="Papp T."/>
            <person name="Martin F.M."/>
            <person name="Miettinen O."/>
            <person name="Hibbett D.S."/>
            <person name="Nagy L.G."/>
        </authorList>
    </citation>
    <scope>NUCLEOTIDE SEQUENCE [LARGE SCALE GENOMIC DNA]</scope>
    <source>
        <strain evidence="2 3">HHB13444</strain>
    </source>
</reference>
<protein>
    <submittedName>
        <fullName evidence="2">Uncharacterized protein</fullName>
    </submittedName>
</protein>
<keyword evidence="3" id="KW-1185">Reference proteome</keyword>
<dbReference type="InParanoid" id="A0A5C3NM01"/>
<evidence type="ECO:0000313" key="2">
    <source>
        <dbReference type="EMBL" id="TFK78255.1"/>
    </source>
</evidence>
<gene>
    <name evidence="2" type="ORF">K466DRAFT_570953</name>
</gene>
<dbReference type="Proteomes" id="UP000308197">
    <property type="component" value="Unassembled WGS sequence"/>
</dbReference>
<accession>A0A5C3NM01</accession>
<evidence type="ECO:0000256" key="1">
    <source>
        <dbReference type="SAM" id="MobiDB-lite"/>
    </source>
</evidence>
<dbReference type="AlphaFoldDB" id="A0A5C3NM01"/>
<organism evidence="2 3">
    <name type="scientific">Polyporus arcularius HHB13444</name>
    <dbReference type="NCBI Taxonomy" id="1314778"/>
    <lineage>
        <taxon>Eukaryota</taxon>
        <taxon>Fungi</taxon>
        <taxon>Dikarya</taxon>
        <taxon>Basidiomycota</taxon>
        <taxon>Agaricomycotina</taxon>
        <taxon>Agaricomycetes</taxon>
        <taxon>Polyporales</taxon>
        <taxon>Polyporaceae</taxon>
        <taxon>Polyporus</taxon>
    </lineage>
</organism>
<evidence type="ECO:0000313" key="3">
    <source>
        <dbReference type="Proteomes" id="UP000308197"/>
    </source>
</evidence>
<dbReference type="EMBL" id="ML212674">
    <property type="protein sequence ID" value="TFK78255.1"/>
    <property type="molecule type" value="Genomic_DNA"/>
</dbReference>
<feature type="compositionally biased region" description="Polar residues" evidence="1">
    <location>
        <begin position="48"/>
        <end position="59"/>
    </location>
</feature>